<reference evidence="1 2" key="1">
    <citation type="submission" date="2015-10" db="EMBL/GenBank/DDBJ databases">
        <title>Genome analyses suggest a sexual origin of heterokaryosis in a supposedly ancient asexual fungus.</title>
        <authorList>
            <person name="Ropars J."/>
            <person name="Sedzielewska K."/>
            <person name="Noel J."/>
            <person name="Charron P."/>
            <person name="Farinelli L."/>
            <person name="Marton T."/>
            <person name="Kruger M."/>
            <person name="Pelin A."/>
            <person name="Brachmann A."/>
            <person name="Corradi N."/>
        </authorList>
    </citation>
    <scope>NUCLEOTIDE SEQUENCE [LARGE SCALE GENOMIC DNA]</scope>
    <source>
        <strain evidence="1 2">A4</strain>
    </source>
</reference>
<comment type="caution">
    <text evidence="1">The sequence shown here is derived from an EMBL/GenBank/DDBJ whole genome shotgun (WGS) entry which is preliminary data.</text>
</comment>
<accession>A0A2I1G1Q9</accession>
<evidence type="ECO:0000313" key="2">
    <source>
        <dbReference type="Proteomes" id="UP000234323"/>
    </source>
</evidence>
<dbReference type="VEuPathDB" id="FungiDB:RhiirFUN_012686"/>
<dbReference type="Proteomes" id="UP000234323">
    <property type="component" value="Unassembled WGS sequence"/>
</dbReference>
<evidence type="ECO:0000313" key="1">
    <source>
        <dbReference type="EMBL" id="PKY40511.1"/>
    </source>
</evidence>
<name>A0A2I1G1Q9_9GLOM</name>
<sequence>MQSQFTNKPTIYYPPFINTTNTSFNPQHNDSSNINNVQDIPVVLDNLSQVSAIDPITTPFTTPPTLLNMNDQAMASNYILQPMQDHQVLHSSLLAHPQVMSEYSFFYTPCNDFQIYHIICKEISFSFESMSQLISNTDNNKIDSNYVKPNNIYIFYHELPEIKKIYRVTCEMVPHTFIFQFLNKVIYNIEFIKCEHQKQEFSNRHQENLKLHLKKDLIHYLVPKNVHEDNYNLHKRFIQDYYIYESMTNSNTSNNFQQCNTDFVLPFDQSYSSQQDNNNQVNYNNYGN</sequence>
<protein>
    <submittedName>
        <fullName evidence="1">Uncharacterized protein</fullName>
    </submittedName>
</protein>
<organism evidence="1 2">
    <name type="scientific">Rhizophagus irregularis</name>
    <dbReference type="NCBI Taxonomy" id="588596"/>
    <lineage>
        <taxon>Eukaryota</taxon>
        <taxon>Fungi</taxon>
        <taxon>Fungi incertae sedis</taxon>
        <taxon>Mucoromycota</taxon>
        <taxon>Glomeromycotina</taxon>
        <taxon>Glomeromycetes</taxon>
        <taxon>Glomerales</taxon>
        <taxon>Glomeraceae</taxon>
        <taxon>Rhizophagus</taxon>
    </lineage>
</organism>
<keyword evidence="2" id="KW-1185">Reference proteome</keyword>
<proteinExistence type="predicted"/>
<dbReference type="EMBL" id="LLXI01000105">
    <property type="protein sequence ID" value="PKY40511.1"/>
    <property type="molecule type" value="Genomic_DNA"/>
</dbReference>
<dbReference type="VEuPathDB" id="FungiDB:FUN_011404"/>
<dbReference type="VEuPathDB" id="FungiDB:RhiirA1_441412"/>
<dbReference type="OrthoDB" id="2332461at2759"/>
<dbReference type="AlphaFoldDB" id="A0A2I1G1Q9"/>
<gene>
    <name evidence="1" type="ORF">RhiirA4_494219</name>
</gene>